<accession>A0A117I4F7</accession>
<keyword evidence="1" id="KW-1133">Transmembrane helix</keyword>
<reference evidence="3" key="1">
    <citation type="journal article" date="2016" name="Genome Announc.">
        <title>Draft Genome Sequences of Five Rapidly Growing Mycobacterium Species, M. thermoresistibile, M. fortuitum subsp. acetamidolyticum, M. canariasense, M. brisbanense, and M. novocastrense.</title>
        <authorList>
            <person name="Katahira K."/>
            <person name="Ogura Y."/>
            <person name="Gotoh Y."/>
            <person name="Hayashi T."/>
        </authorList>
    </citation>
    <scope>NUCLEOTIDE SEQUENCE [LARGE SCALE GENOMIC DNA]</scope>
    <source>
        <strain evidence="3">JCM15654</strain>
    </source>
</reference>
<comment type="caution">
    <text evidence="2">The sequence shown here is derived from an EMBL/GenBank/DDBJ whole genome shotgun (WGS) entry which is preliminary data.</text>
</comment>
<protein>
    <submittedName>
        <fullName evidence="2">Uncharacterized protein</fullName>
    </submittedName>
</protein>
<dbReference type="Proteomes" id="UP000069620">
    <property type="component" value="Unassembled WGS sequence"/>
</dbReference>
<proteinExistence type="predicted"/>
<keyword evidence="1" id="KW-0812">Transmembrane</keyword>
<organism evidence="2 3">
    <name type="scientific">Mycolicibacterium brisbanense</name>
    <dbReference type="NCBI Taxonomy" id="146020"/>
    <lineage>
        <taxon>Bacteria</taxon>
        <taxon>Bacillati</taxon>
        <taxon>Actinomycetota</taxon>
        <taxon>Actinomycetes</taxon>
        <taxon>Mycobacteriales</taxon>
        <taxon>Mycobacteriaceae</taxon>
        <taxon>Mycolicibacterium</taxon>
    </lineage>
</organism>
<dbReference type="STRING" id="146020.RMCB_0886"/>
<dbReference type="AlphaFoldDB" id="A0A117I4F7"/>
<evidence type="ECO:0000313" key="2">
    <source>
        <dbReference type="EMBL" id="GAS86790.1"/>
    </source>
</evidence>
<evidence type="ECO:0000256" key="1">
    <source>
        <dbReference type="SAM" id="Phobius"/>
    </source>
</evidence>
<keyword evidence="3" id="KW-1185">Reference proteome</keyword>
<name>A0A117I4F7_9MYCO</name>
<feature type="transmembrane region" description="Helical" evidence="1">
    <location>
        <begin position="54"/>
        <end position="75"/>
    </location>
</feature>
<feature type="transmembrane region" description="Helical" evidence="1">
    <location>
        <begin position="20"/>
        <end position="42"/>
    </location>
</feature>
<gene>
    <name evidence="2" type="ORF">RMCB_0886</name>
</gene>
<sequence length="80" mass="8607">MPDGGPVLVRLRRLLAHRVAVGELIVISLIIGTPYGLIGVIWSSTHTEHLREMSSLDAVVSALGSIVSWPVLLFADVCMT</sequence>
<dbReference type="EMBL" id="BCSX01000011">
    <property type="protein sequence ID" value="GAS86790.1"/>
    <property type="molecule type" value="Genomic_DNA"/>
</dbReference>
<reference evidence="3" key="2">
    <citation type="submission" date="2016-02" db="EMBL/GenBank/DDBJ databases">
        <title>Draft genome sequence of five rapidly growing Mycobacterium species.</title>
        <authorList>
            <person name="Katahira K."/>
            <person name="Gotou Y."/>
            <person name="Iida K."/>
            <person name="Ogura Y."/>
            <person name="Hayashi T."/>
        </authorList>
    </citation>
    <scope>NUCLEOTIDE SEQUENCE [LARGE SCALE GENOMIC DNA]</scope>
    <source>
        <strain evidence="3">JCM15654</strain>
    </source>
</reference>
<keyword evidence="1" id="KW-0472">Membrane</keyword>
<evidence type="ECO:0000313" key="3">
    <source>
        <dbReference type="Proteomes" id="UP000069620"/>
    </source>
</evidence>